<evidence type="ECO:0000313" key="2">
    <source>
        <dbReference type="EMBL" id="MDR8754221.1"/>
    </source>
</evidence>
<sequence length="72" mass="7516">MEDGCGYAPAGAGRPRQIKSPPDEPGGLHVAHAMQRAARRRFIAPEPPLHTAAGLRPAARPTTGRLRTAGAP</sequence>
<organism evidence="2 3">
    <name type="scientific">Burkholderia pseudomultivorans</name>
    <dbReference type="NCBI Taxonomy" id="1207504"/>
    <lineage>
        <taxon>Bacteria</taxon>
        <taxon>Pseudomonadati</taxon>
        <taxon>Pseudomonadota</taxon>
        <taxon>Betaproteobacteria</taxon>
        <taxon>Burkholderiales</taxon>
        <taxon>Burkholderiaceae</taxon>
        <taxon>Burkholderia</taxon>
        <taxon>Burkholderia cepacia complex</taxon>
    </lineage>
</organism>
<proteinExistence type="predicted"/>
<gene>
    <name evidence="2" type="ORF">FEQ00_02644</name>
</gene>
<name>A0ABU2E2Y2_9BURK</name>
<evidence type="ECO:0000256" key="1">
    <source>
        <dbReference type="SAM" id="MobiDB-lite"/>
    </source>
</evidence>
<protein>
    <submittedName>
        <fullName evidence="2">Uncharacterized protein</fullName>
    </submittedName>
</protein>
<feature type="region of interest" description="Disordered" evidence="1">
    <location>
        <begin position="1"/>
        <end position="28"/>
    </location>
</feature>
<feature type="region of interest" description="Disordered" evidence="1">
    <location>
        <begin position="49"/>
        <end position="72"/>
    </location>
</feature>
<comment type="caution">
    <text evidence="2">The sequence shown here is derived from an EMBL/GenBank/DDBJ whole genome shotgun (WGS) entry which is preliminary data.</text>
</comment>
<reference evidence="2 3" key="1">
    <citation type="submission" date="2019-06" db="EMBL/GenBank/DDBJ databases">
        <title>Evolution of Burkholderia multivorans in the lungs of Cystic Fibrosis patients.</title>
        <authorList>
            <person name="Moreira L.M."/>
        </authorList>
    </citation>
    <scope>NUCLEOTIDE SEQUENCE [LARGE SCALE GENOMIC DNA]</scope>
    <source>
        <strain evidence="2 3">VC13239</strain>
    </source>
</reference>
<dbReference type="Proteomes" id="UP001248067">
    <property type="component" value="Unassembled WGS sequence"/>
</dbReference>
<keyword evidence="3" id="KW-1185">Reference proteome</keyword>
<evidence type="ECO:0000313" key="3">
    <source>
        <dbReference type="Proteomes" id="UP001248067"/>
    </source>
</evidence>
<accession>A0ABU2E2Y2</accession>
<dbReference type="EMBL" id="VJSY01000017">
    <property type="protein sequence ID" value="MDR8754221.1"/>
    <property type="molecule type" value="Genomic_DNA"/>
</dbReference>